<dbReference type="Pfam" id="PF01052">
    <property type="entry name" value="FliMN_C"/>
    <property type="match status" value="1"/>
</dbReference>
<proteinExistence type="predicted"/>
<keyword evidence="8" id="KW-0282">Flagellum</keyword>
<reference evidence="8 9" key="1">
    <citation type="submission" date="2014-10" db="EMBL/GenBank/DDBJ databases">
        <title>Draft genome sequence of Novosphingobium subterraneum DSM 12447.</title>
        <authorList>
            <person name="Gan H.M."/>
            <person name="Gan H.Y."/>
            <person name="Savka M.A."/>
        </authorList>
    </citation>
    <scope>NUCLEOTIDE SEQUENCE [LARGE SCALE GENOMIC DNA]</scope>
    <source>
        <strain evidence="8 9">DSM 12447</strain>
    </source>
</reference>
<dbReference type="GO" id="GO:0006935">
    <property type="term" value="P:chemotaxis"/>
    <property type="evidence" value="ECO:0007669"/>
    <property type="project" value="UniProtKB-KW"/>
</dbReference>
<evidence type="ECO:0000259" key="7">
    <source>
        <dbReference type="Pfam" id="PF01052"/>
    </source>
</evidence>
<keyword evidence="5" id="KW-0472">Membrane</keyword>
<dbReference type="Proteomes" id="UP000031338">
    <property type="component" value="Unassembled WGS sequence"/>
</dbReference>
<keyword evidence="3" id="KW-0145">Chemotaxis</keyword>
<comment type="caution">
    <text evidence="8">The sequence shown here is derived from an EMBL/GenBank/DDBJ whole genome shotgun (WGS) entry which is preliminary data.</text>
</comment>
<evidence type="ECO:0000256" key="3">
    <source>
        <dbReference type="ARBA" id="ARBA00022500"/>
    </source>
</evidence>
<dbReference type="AlphaFoldDB" id="A0A0B8ZDM7"/>
<evidence type="ECO:0000313" key="8">
    <source>
        <dbReference type="EMBL" id="KHS44336.1"/>
    </source>
</evidence>
<comment type="function">
    <text evidence="6">FliM is one of three proteins (FliG, FliN, FliM) that forms the rotor-mounted switch complex (C ring), located at the base of the basal body. This complex interacts with the CheY and CheZ chemotaxis proteins, in addition to contacting components of the motor that determine the direction of flagellar rotation.</text>
</comment>
<evidence type="ECO:0000256" key="1">
    <source>
        <dbReference type="ARBA" id="ARBA00004202"/>
    </source>
</evidence>
<dbReference type="Gene3D" id="3.40.1550.10">
    <property type="entry name" value="CheC-like"/>
    <property type="match status" value="1"/>
</dbReference>
<keyword evidence="9" id="KW-1185">Reference proteome</keyword>
<dbReference type="PATRIC" id="fig|48936.3.peg.3223"/>
<dbReference type="InterPro" id="IPR001543">
    <property type="entry name" value="FliN-like_C"/>
</dbReference>
<dbReference type="InterPro" id="IPR028976">
    <property type="entry name" value="CheC-like_sf"/>
</dbReference>
<evidence type="ECO:0000256" key="6">
    <source>
        <dbReference type="ARBA" id="ARBA00025044"/>
    </source>
</evidence>
<evidence type="ECO:0000256" key="4">
    <source>
        <dbReference type="ARBA" id="ARBA00022779"/>
    </source>
</evidence>
<keyword evidence="4" id="KW-0283">Flagellar rotation</keyword>
<keyword evidence="2" id="KW-1003">Cell membrane</keyword>
<dbReference type="GO" id="GO:0097588">
    <property type="term" value="P:archaeal or bacterial-type flagellum-dependent cell motility"/>
    <property type="evidence" value="ECO:0007669"/>
    <property type="project" value="UniProtKB-KW"/>
</dbReference>
<protein>
    <submittedName>
        <fullName evidence="8">Flagellar motor switch protein FliM</fullName>
    </submittedName>
</protein>
<organism evidence="8 9">
    <name type="scientific">Novosphingobium subterraneum</name>
    <dbReference type="NCBI Taxonomy" id="48936"/>
    <lineage>
        <taxon>Bacteria</taxon>
        <taxon>Pseudomonadati</taxon>
        <taxon>Pseudomonadota</taxon>
        <taxon>Alphaproteobacteria</taxon>
        <taxon>Sphingomonadales</taxon>
        <taxon>Sphingomonadaceae</taxon>
        <taxon>Novosphingobium</taxon>
    </lineage>
</organism>
<dbReference type="InterPro" id="IPR036429">
    <property type="entry name" value="SpoA-like_sf"/>
</dbReference>
<dbReference type="Gene3D" id="2.30.330.10">
    <property type="entry name" value="SpoA-like"/>
    <property type="match status" value="1"/>
</dbReference>
<comment type="subcellular location">
    <subcellularLocation>
        <location evidence="1">Cell membrane</location>
        <topology evidence="1">Peripheral membrane protein</topology>
    </subcellularLocation>
</comment>
<dbReference type="SUPFAM" id="SSF101801">
    <property type="entry name" value="Surface presentation of antigens (SPOA)"/>
    <property type="match status" value="1"/>
</dbReference>
<feature type="domain" description="Flagellar motor switch protein FliN-like C-terminal" evidence="7">
    <location>
        <begin position="230"/>
        <end position="293"/>
    </location>
</feature>
<sequence>MKPERAFIAERAIARHDPALLRPGPSAAELIPALTRMSERLAKAVRGALVPLLGGAEPQINPMKPMDTDFADFCSEIPRLAANSLMHIGSAPFMVTVEGENVLRLVDRAFGGPGDTPSSLPKEFPLSAELMIGRIEQLVASALTVALGGNGGPIRAVRRDASLAQLQAMPDATRVAGLTLNVVEQGRMPWAISIAFPHDTLGLMFAHGDAKRPTKPRRGPAQPTDAPFADLPVELAAVLVDMRLPLAVVSGLRIGQVLPVPIARNVPVKVGDKTYATGTIGALEDRVAIQLNQLS</sequence>
<dbReference type="RefSeq" id="WP_039336189.1">
    <property type="nucleotide sequence ID" value="NZ_JRVC01000017.1"/>
</dbReference>
<evidence type="ECO:0000256" key="5">
    <source>
        <dbReference type="ARBA" id="ARBA00023136"/>
    </source>
</evidence>
<evidence type="ECO:0000313" key="9">
    <source>
        <dbReference type="Proteomes" id="UP000031338"/>
    </source>
</evidence>
<keyword evidence="8" id="KW-0969">Cilium</keyword>
<evidence type="ECO:0000256" key="2">
    <source>
        <dbReference type="ARBA" id="ARBA00022475"/>
    </source>
</evidence>
<name>A0A0B8ZDM7_9SPHN</name>
<gene>
    <name evidence="8" type="ORF">NJ75_03205</name>
</gene>
<dbReference type="EMBL" id="JRVC01000017">
    <property type="protein sequence ID" value="KHS44336.1"/>
    <property type="molecule type" value="Genomic_DNA"/>
</dbReference>
<accession>A0A0B8ZDM7</accession>
<dbReference type="GO" id="GO:0005886">
    <property type="term" value="C:plasma membrane"/>
    <property type="evidence" value="ECO:0007669"/>
    <property type="project" value="UniProtKB-SubCell"/>
</dbReference>
<keyword evidence="8" id="KW-0966">Cell projection</keyword>
<dbReference type="STRING" id="48936.NJ75_03205"/>